<reference evidence="3" key="1">
    <citation type="submission" date="2018-01" db="EMBL/GenBank/DDBJ databases">
        <authorList>
            <person name="Gaut B.S."/>
            <person name="Morton B.R."/>
            <person name="Clegg M.T."/>
            <person name="Duvall M.R."/>
        </authorList>
    </citation>
    <scope>NUCLEOTIDE SEQUENCE</scope>
    <source>
        <strain evidence="3">Lactobacillus helveticus</strain>
    </source>
</reference>
<name>A0A2X0PWH5_LACHE</name>
<dbReference type="EMBL" id="WCGB01000073">
    <property type="protein sequence ID" value="NRN92440.1"/>
    <property type="molecule type" value="Genomic_DNA"/>
</dbReference>
<evidence type="ECO:0000313" key="1">
    <source>
        <dbReference type="EMBL" id="NRN92440.1"/>
    </source>
</evidence>
<dbReference type="EMBL" id="OGTV01000096">
    <property type="protein sequence ID" value="SPB26338.1"/>
    <property type="molecule type" value="Genomic_DNA"/>
</dbReference>
<reference evidence="1" key="2">
    <citation type="submission" date="2019-09" db="EMBL/GenBank/DDBJ databases">
        <title>Comparative genomic analysis of Lactobacillus helveticus.</title>
        <authorList>
            <person name="Zhang H."/>
            <person name="Chen Y."/>
            <person name="Zhong Z."/>
        </authorList>
    </citation>
    <scope>NUCLEOTIDE SEQUENCE</scope>
    <source>
        <strain evidence="2">IMAU30003</strain>
        <strain evidence="1">IMAU50013</strain>
    </source>
</reference>
<sequence>MKNRIGMKYDSIGAEKFKKMNYTSFFIKAKVI</sequence>
<dbReference type="Proteomes" id="UP000601587">
    <property type="component" value="Unassembled WGS sequence"/>
</dbReference>
<accession>A0A2X0PWH5</accession>
<dbReference type="EMBL" id="WCHB01000035">
    <property type="protein sequence ID" value="NRO34972.1"/>
    <property type="molecule type" value="Genomic_DNA"/>
</dbReference>
<evidence type="ECO:0000313" key="2">
    <source>
        <dbReference type="EMBL" id="NRO34972.1"/>
    </source>
</evidence>
<gene>
    <name evidence="3" type="ORF">BDKNPLJD_01847</name>
    <name evidence="2" type="ORF">IMAU30003_01220</name>
    <name evidence="1" type="ORF">IMAU50013_02006</name>
</gene>
<dbReference type="Proteomes" id="UP000651333">
    <property type="component" value="Unassembled WGS sequence"/>
</dbReference>
<evidence type="ECO:0000313" key="3">
    <source>
        <dbReference type="EMBL" id="SPB26338.1"/>
    </source>
</evidence>
<dbReference type="AlphaFoldDB" id="A0A2X0PWH5"/>
<organism evidence="3">
    <name type="scientific">Lactobacillus helveticus</name>
    <name type="common">Lactobacillus suntoryeus</name>
    <dbReference type="NCBI Taxonomy" id="1587"/>
    <lineage>
        <taxon>Bacteria</taxon>
        <taxon>Bacillati</taxon>
        <taxon>Bacillota</taxon>
        <taxon>Bacilli</taxon>
        <taxon>Lactobacillales</taxon>
        <taxon>Lactobacillaceae</taxon>
        <taxon>Lactobacillus</taxon>
    </lineage>
</organism>
<protein>
    <submittedName>
        <fullName evidence="3">Uncharacterized protein</fullName>
    </submittedName>
</protein>
<proteinExistence type="predicted"/>